<dbReference type="InterPro" id="IPR048796">
    <property type="entry name" value="NSm_dom_nairovirus"/>
</dbReference>
<organism evidence="25">
    <name type="scientific">Orthonairovirus haemorrhagiae</name>
    <dbReference type="NCBI Taxonomy" id="3052518"/>
    <lineage>
        <taxon>Viruses</taxon>
        <taxon>Riboviria</taxon>
        <taxon>Orthornavirae</taxon>
        <taxon>Negarnaviricota</taxon>
        <taxon>Polyploviricotina</taxon>
        <taxon>Bunyaviricetes</taxon>
        <taxon>Hareavirales</taxon>
        <taxon>Nairoviridae</taxon>
        <taxon>Orthonairovirus</taxon>
    </lineage>
</organism>
<evidence type="ECO:0000256" key="4">
    <source>
        <dbReference type="ARBA" id="ARBA00022506"/>
    </source>
</evidence>
<dbReference type="Pfam" id="PF07948">
    <property type="entry name" value="Nairovirus_GP38"/>
    <property type="match status" value="1"/>
</dbReference>
<feature type="compositionally biased region" description="Polar residues" evidence="18">
    <location>
        <begin position="93"/>
        <end position="103"/>
    </location>
</feature>
<evidence type="ECO:0000256" key="2">
    <source>
        <dbReference type="ARBA" id="ARBA00004381"/>
    </source>
</evidence>
<evidence type="ECO:0000256" key="10">
    <source>
        <dbReference type="ARBA" id="ARBA00022844"/>
    </source>
</evidence>
<dbReference type="InterPro" id="IPR048529">
    <property type="entry name" value="GP38_nairovirus"/>
</dbReference>
<feature type="compositionally biased region" description="Polar residues" evidence="18">
    <location>
        <begin position="31"/>
        <end position="53"/>
    </location>
</feature>
<keyword evidence="14" id="KW-0325">Glycoprotein</keyword>
<feature type="domain" description="GP38 nairovirus" evidence="21">
    <location>
        <begin position="276"/>
        <end position="517"/>
    </location>
</feature>
<feature type="domain" description="Hantavirus glycoprotein Gc N-terminal" evidence="20">
    <location>
        <begin position="1091"/>
        <end position="1418"/>
    </location>
</feature>
<dbReference type="InterPro" id="IPR012487">
    <property type="entry name" value="Nairovirus_M"/>
</dbReference>
<keyword evidence="13" id="KW-1015">Disulfide bond</keyword>
<comment type="subcellular location">
    <subcellularLocation>
        <location evidence="1 17">Host Golgi apparatus membrane</location>
        <topology evidence="1">Single-pass type I membrane protein</topology>
    </subcellularLocation>
    <subcellularLocation>
        <location evidence="3 17">Host endoplasmic reticulum membrane</location>
        <topology evidence="3 17">Single-pass type I membrane protein</topology>
    </subcellularLocation>
    <subcellularLocation>
        <location evidence="17">Virion membrane</location>
        <topology evidence="17">Multi-pass membrane protein</topology>
    </subcellularLocation>
    <subcellularLocation>
        <location evidence="2">Virion membrane</location>
        <topology evidence="2">Single-pass membrane protein</topology>
    </subcellularLocation>
    <subcellularLocation>
        <location evidence="17">Virion membrane</location>
        <topology evidence="17">Single-pass type I membrane protein</topology>
    </subcellularLocation>
    <text evidence="17">Interaction between Glycoprotein C and Glycoprotein N is essential for proper targeting of Glycoprotein C to the Golgi complex, where virion budding occurs.</text>
</comment>
<feature type="compositionally biased region" description="Low complexity" evidence="18">
    <location>
        <begin position="165"/>
        <end position="217"/>
    </location>
</feature>
<evidence type="ECO:0000256" key="7">
    <source>
        <dbReference type="ARBA" id="ARBA00022595"/>
    </source>
</evidence>
<evidence type="ECO:0000256" key="11">
    <source>
        <dbReference type="ARBA" id="ARBA00022870"/>
    </source>
</evidence>
<evidence type="ECO:0000259" key="22">
    <source>
        <dbReference type="Pfam" id="PF20682"/>
    </source>
</evidence>
<feature type="transmembrane region" description="Helical" evidence="19">
    <location>
        <begin position="1604"/>
        <end position="1629"/>
    </location>
</feature>
<feature type="compositionally biased region" description="Polar residues" evidence="18">
    <location>
        <begin position="126"/>
        <end position="150"/>
    </location>
</feature>
<dbReference type="GO" id="GO:0075512">
    <property type="term" value="P:clathrin-dependent endocytosis of virus by host cell"/>
    <property type="evidence" value="ECO:0007669"/>
    <property type="project" value="UniProtKB-UniRule"/>
</dbReference>
<feature type="compositionally biased region" description="Low complexity" evidence="18">
    <location>
        <begin position="54"/>
        <end position="67"/>
    </location>
</feature>
<dbReference type="Pfam" id="PF20682">
    <property type="entry name" value="Hanta_Gc_C"/>
    <property type="match status" value="1"/>
</dbReference>
<comment type="function">
    <molecule>Glycoprotein C</molecule>
    <text evidence="17">Binds to host cell surface receptor LDLR and mediates fusion between viral and cellular membranes. Attachment to receptor induces virion internalization predominantly through clathrin-dependent endocytosis. Class II fusion protein that promotes fusion of viral membrane with host endosomal membrane after endocytosis of the virion. Exposure of the glycoprotein spikes to potassium is necessary for the conformational change leading to fusion.</text>
</comment>
<evidence type="ECO:0000259" key="23">
    <source>
        <dbReference type="Pfam" id="PF20726"/>
    </source>
</evidence>
<protein>
    <recommendedName>
        <fullName evidence="17">Envelopment polyprotein</fullName>
    </recommendedName>
    <alternativeName>
        <fullName evidence="17">M polyprotein</fullName>
    </alternativeName>
    <component>
        <recommendedName>
            <fullName evidence="17">Mucin-like variable region</fullName>
        </recommendedName>
    </component>
    <component>
        <recommendedName>
            <fullName evidence="17">GP38</fullName>
        </recommendedName>
    </component>
    <component>
        <recommendedName>
            <fullName evidence="17">Glycoprotein N</fullName>
            <shortName evidence="17">Gn</shortName>
        </recommendedName>
    </component>
    <component>
        <recommendedName>
            <fullName evidence="17">Non-Structural protein M</fullName>
            <shortName evidence="17">NSm</shortName>
        </recommendedName>
    </component>
    <component>
        <recommendedName>
            <fullName evidence="17">Glycoprotein C</fullName>
            <shortName evidence="17">Gc</shortName>
        </recommendedName>
    </component>
</protein>
<keyword evidence="6 17" id="KW-0945">Host-virus interaction</keyword>
<keyword evidence="7 17" id="KW-1162">Viral penetration into host cytoplasm</keyword>
<feature type="domain" description="Glycoprotein Gc C-terminal bunyavirales" evidence="22">
    <location>
        <begin position="1419"/>
        <end position="1640"/>
    </location>
</feature>
<dbReference type="Pfam" id="PF20728">
    <property type="entry name" value="Nairovirus_NSm"/>
    <property type="match status" value="1"/>
</dbReference>
<dbReference type="GO" id="GO:0039654">
    <property type="term" value="P:fusion of virus membrane with host endosome membrane"/>
    <property type="evidence" value="ECO:0007669"/>
    <property type="project" value="UniProtKB-UniRule"/>
</dbReference>
<keyword evidence="5 17" id="KW-1170">Fusion of virus membrane with host endosomal membrane</keyword>
<keyword evidence="16 17" id="KW-1160">Virus entry into host cell</keyword>
<evidence type="ECO:0000256" key="19">
    <source>
        <dbReference type="SAM" id="Phobius"/>
    </source>
</evidence>
<feature type="domain" description="Structural glycoprotein Gn nairovirus" evidence="23">
    <location>
        <begin position="532"/>
        <end position="851"/>
    </location>
</feature>
<evidence type="ECO:0000256" key="1">
    <source>
        <dbReference type="ARBA" id="ARBA00004244"/>
    </source>
</evidence>
<keyword evidence="8 17" id="KW-1161">Viral attachment to host cell</keyword>
<dbReference type="PIRSF" id="PIRSF003962">
    <property type="entry name" value="M_poly_NairoV"/>
    <property type="match status" value="1"/>
</dbReference>
<dbReference type="GO" id="GO:0016020">
    <property type="term" value="C:membrane"/>
    <property type="evidence" value="ECO:0007669"/>
    <property type="project" value="UniProtKB-UniRule"/>
</dbReference>
<evidence type="ECO:0000256" key="18">
    <source>
        <dbReference type="SAM" id="MobiDB-lite"/>
    </source>
</evidence>
<name>A0A1V0G0E6_9VIRU</name>
<feature type="compositionally biased region" description="Low complexity" evidence="18">
    <location>
        <begin position="111"/>
        <end position="125"/>
    </location>
</feature>
<dbReference type="GO" id="GO:0044167">
    <property type="term" value="C:host cell endoplasmic reticulum membrane"/>
    <property type="evidence" value="ECO:0007669"/>
    <property type="project" value="UniProtKB-SubCell"/>
</dbReference>
<dbReference type="GO" id="GO:0055036">
    <property type="term" value="C:virion membrane"/>
    <property type="evidence" value="ECO:0007669"/>
    <property type="project" value="UniProtKB-SubCell"/>
</dbReference>
<proteinExistence type="inferred from homology"/>
<keyword evidence="19" id="KW-0812">Transmembrane</keyword>
<feature type="region of interest" description="Disordered" evidence="18">
    <location>
        <begin position="93"/>
        <end position="238"/>
    </location>
</feature>
<keyword evidence="10 17" id="KW-0946">Virion</keyword>
<evidence type="ECO:0000256" key="16">
    <source>
        <dbReference type="ARBA" id="ARBA00023296"/>
    </source>
</evidence>
<feature type="transmembrane region" description="Helical" evidence="19">
    <location>
        <begin position="829"/>
        <end position="846"/>
    </location>
</feature>
<keyword evidence="17" id="KW-1164">Virus endocytosis by host</keyword>
<keyword evidence="19" id="KW-1133">Transmembrane helix</keyword>
<reference evidence="25" key="1">
    <citation type="submission" date="2017-01" db="EMBL/GenBank/DDBJ databases">
        <title>Genome Sequences of eight Crimean-Congo hemorrhagic fever virus strains.</title>
        <authorList>
            <person name="Koehler J.W."/>
            <person name="Delp K.L."/>
            <person name="Kearney B.J."/>
            <person name="Conrad T.A."/>
            <person name="Schoepp R.J."/>
            <person name="Garrison A.R."/>
            <person name="Altimura L.A."/>
            <person name="Rossi C.A."/>
            <person name="Minogue T.D."/>
        </authorList>
    </citation>
    <scope>NUCLEOTIDE SEQUENCE</scope>
    <source>
        <strain evidence="25">JD-206</strain>
    </source>
</reference>
<keyword evidence="17" id="KW-0261">Viral envelope protein</keyword>
<evidence type="ECO:0000313" key="25">
    <source>
        <dbReference type="EMBL" id="ARB51458.1"/>
    </source>
</evidence>
<comment type="similarity">
    <text evidence="17">Belongs to the nairovirus envelope glycoprotein family.</text>
</comment>
<dbReference type="Gene3D" id="1.10.8.1320">
    <property type="match status" value="2"/>
</dbReference>
<keyword evidence="11 17" id="KW-1043">Host membrane</keyword>
<evidence type="ECO:0000259" key="20">
    <source>
        <dbReference type="Pfam" id="PF01561"/>
    </source>
</evidence>
<sequence>MLRYILYALLASAILHQHLYKVGADTQKPTVRTNTTHKISPTATANRTTYEQATPSTTPKSSTKPTTHIATAHLAESDGSGETTLLLPTTASQYTTEGQTSLEPTAEETGSNTIPSDTTSTSPITENSESTDTQMNVSDSSSSPLATQGARSPARNLLSVPSVEPGQQTTPKQPTTKGTVTPTTPQPTTSSPTPAPTSATLSTNSSSISTPVQTSSPLQPMAPSHETQHALYTTSTESTLRTLSAERIHPTNRSRRNSEVEIILTLPQGLKKYYSRLLKLLHLTMEEDTEGLQEWCVRVLGQTCDDSYFHKRLAEFFITGTGFFNEVLLFRSPSTPTTIKPSPTGSPTVEPFRSYYAKGSLTIDSGYFSAKCYPRTSNSGLQLINLTQHSVEIANTPGPKHSSLKTINCINIKASTDKEHNEVEINVLLPQVAINLSNCHVSIRSHVCDYSLDTDGKIRLPQISHEGTFIPGTYKIIIDKKNKLNDRCSLITSCVIKGRELRKGQSTLRQYKTEIKIGQTSSGSRRLLSESSASGCISRTQMIKSETAEIHDDIYGGPGEKLTICNGTTVVDQRLGSELGCYTINRIKTYKLCENSVKEKTCEIDSVPVKCRQGLCLKITQEGRGHVKLSRGSEIVLDICDSSCELMIPKGTGDILVDCSGGQQHFLQDNLVDLGCPNIPLLGKVAIYICRMSNHPKTTMAFLFWFSFGYVITCILCKILFYLLIITGTLGKKLKQYRELKPQTCTICESTPVNAIDAEMHDLNCSYNICPYCASRLTSDGLIRHVNLCPKRKEKVEETELYLNLERIPWFVRKLLQVSESTGVALKRSSWLLILVILLTVSMSPVQSAPINQQRAVEAYQAREGYTGICLFILGSVLFMTSWLTKGLIDSIGDSFFPGLFVCKTCSIGSINGFEIESHRCYCSLLCCPYCRTCSADKDSHQLHLSICKKKKAGSNVMLAVCKRMCFKATIEASNRVLLIRSIINTTFIICMLILVVCVISTSAVEMEDLPAGTWEREEDLTNFCHQECQVTETECLCPYEAFVLRKPLFLSSIVKGKKNLLNSASLETSLSIEAPWGAINAQSTFKPTISTANIALSWSSVEHRGNKVLVSGRSESIMKLEERTGISWNLGVEDASESRMLTVSVMDLSQMYLPVFEYLSGDRQVEEWPKATCTGDCPERCGCTSSTCLHKEWPHSRNWRCNPTWCWGVGTGCTCCGLDVKDLFTDYMFVKWKVEYIKTEAIVCVELTSQERQCSLIEAGTRFNLGPVTITLSEPRNIQQKLPSEIVTLHPKIEEGFFDLMHVQKVLSASTVCKLQSCTHGVAGDLQVYHVGNLLKGDKINGHSIHKIEPHLNTSWMSWDGCDLDYYCNMGDWPSCTYTGVTQHNHAAFVNLLNIETDYTKSFHFHSKRVTAHGDTPQLDLKARPMYGAGEITVLVEVADMELHSKNIEISGLKFASLTCSGCYACSSGISCKVRIHVDEPDELAVHVKSDDLDVVAASSSLMARKIEFGTDSTFKAFSSMPKESLCFYIVERDFCKSCAAEDTQKCVKAKLEQPQSILIEHKGTIIGKQNDTCSTKTSCWLESFKSFFYGLKNMLSGVFGSAIMGILLFLAPFILLILFFFFGWRILFCLRCCRRTRGLFKYKHIKDDEEAGYKKIIEKLNNKKGGTSKLLDGERLADRKIAELFSTKAHIG</sequence>
<evidence type="ECO:0000256" key="13">
    <source>
        <dbReference type="ARBA" id="ARBA00023157"/>
    </source>
</evidence>
<dbReference type="GO" id="GO:0044178">
    <property type="term" value="C:host cell Golgi membrane"/>
    <property type="evidence" value="ECO:0007669"/>
    <property type="project" value="UniProtKB-SubCell"/>
</dbReference>
<evidence type="ECO:0000256" key="17">
    <source>
        <dbReference type="PIRNR" id="PIRNR003962"/>
    </source>
</evidence>
<evidence type="ECO:0000259" key="21">
    <source>
        <dbReference type="Pfam" id="PF07948"/>
    </source>
</evidence>
<comment type="function">
    <molecule>Glycoprotein N</molecule>
    <text evidence="17">Plays a role in virion attachment to host receptor. This attachment induces virion internalization predominantly through clathrin-dependent endocytosis. Glycoprotein N probably locks the Gn-Gc complex in a prefusion state.</text>
</comment>
<feature type="transmembrane region" description="Helical" evidence="19">
    <location>
        <begin position="866"/>
        <end position="885"/>
    </location>
</feature>
<evidence type="ECO:0000259" key="24">
    <source>
        <dbReference type="Pfam" id="PF20728"/>
    </source>
</evidence>
<evidence type="ECO:0000256" key="15">
    <source>
        <dbReference type="ARBA" id="ARBA00023184"/>
    </source>
</evidence>
<dbReference type="Pfam" id="PF01561">
    <property type="entry name" value="Hanta_Gc_N"/>
    <property type="match status" value="1"/>
</dbReference>
<evidence type="ECO:0000256" key="3">
    <source>
        <dbReference type="ARBA" id="ARBA00004482"/>
    </source>
</evidence>
<feature type="transmembrane region" description="Helical" evidence="19">
    <location>
        <begin position="978"/>
        <end position="1002"/>
    </location>
</feature>
<keyword evidence="12 17" id="KW-0472">Membrane</keyword>
<feature type="transmembrane region" description="Helical" evidence="19">
    <location>
        <begin position="702"/>
        <end position="725"/>
    </location>
</feature>
<evidence type="ECO:0000256" key="14">
    <source>
        <dbReference type="ARBA" id="ARBA00023180"/>
    </source>
</evidence>
<dbReference type="InterPro" id="IPR048791">
    <property type="entry name" value="Gc_C_bunya"/>
</dbReference>
<keyword evidence="9 17" id="KW-1040">Host Golgi apparatus</keyword>
<feature type="domain" description="Non-Structural protein M" evidence="24">
    <location>
        <begin position="862"/>
        <end position="963"/>
    </location>
</feature>
<keyword evidence="4 17" id="KW-1168">Fusion of virus membrane with host membrane</keyword>
<evidence type="ECO:0000256" key="8">
    <source>
        <dbReference type="ARBA" id="ARBA00022804"/>
    </source>
</evidence>
<accession>A0A1V0G0E6</accession>
<evidence type="ECO:0000256" key="5">
    <source>
        <dbReference type="ARBA" id="ARBA00022510"/>
    </source>
</evidence>
<dbReference type="EMBL" id="KY484038">
    <property type="protein sequence ID" value="ARB51458.1"/>
    <property type="molecule type" value="Viral_cRNA"/>
</dbReference>
<dbReference type="InterPro" id="IPR002532">
    <property type="entry name" value="Hanta_Gc_N"/>
</dbReference>
<evidence type="ECO:0000256" key="12">
    <source>
        <dbReference type="ARBA" id="ARBA00023136"/>
    </source>
</evidence>
<keyword evidence="15 17" id="KW-1038">Host endoplasmic reticulum</keyword>
<dbReference type="Pfam" id="PF20726">
    <property type="entry name" value="Nairovirus_Gn"/>
    <property type="match status" value="1"/>
</dbReference>
<feature type="region of interest" description="Disordered" evidence="18">
    <location>
        <begin position="31"/>
        <end position="67"/>
    </location>
</feature>
<evidence type="ECO:0000256" key="6">
    <source>
        <dbReference type="ARBA" id="ARBA00022581"/>
    </source>
</evidence>
<evidence type="ECO:0000256" key="9">
    <source>
        <dbReference type="ARBA" id="ARBA00022812"/>
    </source>
</evidence>
<dbReference type="GO" id="GO:0019062">
    <property type="term" value="P:virion attachment to host cell"/>
    <property type="evidence" value="ECO:0007669"/>
    <property type="project" value="UniProtKB-UniRule"/>
</dbReference>
<dbReference type="InterPro" id="IPR048801">
    <property type="entry name" value="Gn_nairovirus"/>
</dbReference>
<dbReference type="GO" id="GO:0019031">
    <property type="term" value="C:viral envelope"/>
    <property type="evidence" value="ECO:0007669"/>
    <property type="project" value="UniProtKB-UniRule"/>
</dbReference>
<keyword evidence="17" id="KW-1165">Clathrin-mediated endocytosis of virus by host</keyword>